<dbReference type="InterPro" id="IPR036890">
    <property type="entry name" value="HATPase_C_sf"/>
</dbReference>
<dbReference type="Gene3D" id="3.30.450.20">
    <property type="entry name" value="PAS domain"/>
    <property type="match status" value="3"/>
</dbReference>
<dbReference type="PANTHER" id="PTHR43047">
    <property type="entry name" value="TWO-COMPONENT HISTIDINE PROTEIN KINASE"/>
    <property type="match status" value="1"/>
</dbReference>
<evidence type="ECO:0000256" key="1">
    <source>
        <dbReference type="ARBA" id="ARBA00000085"/>
    </source>
</evidence>
<dbReference type="InterPro" id="IPR011006">
    <property type="entry name" value="CheY-like_superfamily"/>
</dbReference>
<dbReference type="NCBIfam" id="TIGR00229">
    <property type="entry name" value="sensory_box"/>
    <property type="match status" value="1"/>
</dbReference>
<keyword evidence="5" id="KW-0418">Kinase</keyword>
<dbReference type="InterPro" id="IPR005467">
    <property type="entry name" value="His_kinase_dom"/>
</dbReference>
<dbReference type="InterPro" id="IPR001610">
    <property type="entry name" value="PAC"/>
</dbReference>
<dbReference type="InterPro" id="IPR003661">
    <property type="entry name" value="HisK_dim/P_dom"/>
</dbReference>
<evidence type="ECO:0000256" key="4">
    <source>
        <dbReference type="ARBA" id="ARBA00022679"/>
    </source>
</evidence>
<dbReference type="InterPro" id="IPR004358">
    <property type="entry name" value="Sig_transdc_His_kin-like_C"/>
</dbReference>
<sequence length="984" mass="106332">MSSQCLGPTPPLPYSVRPGFDFLAGGGETGRLIRALDWSRTPLGPVESWPQSLRTSVSTCLHCPFPILIGWGPELVMLYNDAYRPLLGIQHPGAVGQRGRQCGAGIWDTIGPMLEQALLRGAAGPVDDLLLLVERDGSPEEGYFSFSYSPIHDEDGKIAGVFCPVIDTTAKVVGARRLRTLRDLGALGRSGSGADTCEAVAAVLAANPYDLPFALLYLSDPEHKTLRLAGSAGIAPGGPASPWELPLDGAKGWSVEGLPAGGRLIEPLWALFPGLPTGAWRRPPDQALCLPVVPPGAGRAAAVLIAGLNPHRRPDPDYRQFLGLVAQQFAMVLPVADDPARHTAHRRLQALMKALPVGVSFSDDPSCQHITGNPAVLAQFEVADTDNLSASAPDMEAPGRQVRFFRDGRPVLPEELPLQRAVAENREIPPMELEVWLPSGKRWFALASGAPLRDPVGQVIGGVAVTEDVTERKRAERALAASEERFRAIFEYAALGIAIIDAEGRLIRCNPAYCALLGHTQAELAHRIFLELVHPEDRADNLLGIQRLLAGELPYFEVENRYLRQDGEPVWVRKFVSFLRVPAQEAPHLMTLVTDMTERRRMEDALREGDRRKDEFLAILSHELRNPLAPIRNSLYALGGAGGHSSRTAHALTVMIRQVDHLVRLVDDLMEASRITRGKVELKKQRIALAGVIEQAVETSRPLVESGGHRLDVVLPPDPLHLDADPVRLAQVFTNLLNNAAKYTEPHGRIGIAAERQGNEAVIGVSDTGVGIPEAMLPRVFELFSQVDHGQGRAQGGLGIGLALVRHLVQLHGGRIEARSGGVGRGSEFVVRIPLAEAPPAGFQASADPPAPEFPRRLLVVDDNRDAADSLALLLELLGIEVRVAYDGSAALALLAEFPPDVVLLDLGMPGMDGYEVARRIRGQPGGRDIALFALTGWGQAADRHRTRLGGFDQHLVKPVDFEDLRRLLAEVGTCRGGARDAGP</sequence>
<dbReference type="CDD" id="cd00082">
    <property type="entry name" value="HisKA"/>
    <property type="match status" value="1"/>
</dbReference>
<dbReference type="InterPro" id="IPR003594">
    <property type="entry name" value="HATPase_dom"/>
</dbReference>
<dbReference type="Pfam" id="PF08448">
    <property type="entry name" value="PAS_4"/>
    <property type="match status" value="1"/>
</dbReference>
<dbReference type="SUPFAM" id="SSF52172">
    <property type="entry name" value="CheY-like"/>
    <property type="match status" value="1"/>
</dbReference>
<feature type="domain" description="PAS" evidence="9">
    <location>
        <begin position="482"/>
        <end position="552"/>
    </location>
</feature>
<dbReference type="SUPFAM" id="SSF55785">
    <property type="entry name" value="PYP-like sensor domain (PAS domain)"/>
    <property type="match status" value="3"/>
</dbReference>
<dbReference type="PRINTS" id="PR00344">
    <property type="entry name" value="BCTRLSENSOR"/>
</dbReference>
<keyword evidence="4" id="KW-0808">Transferase</keyword>
<dbReference type="EC" id="2.7.13.3" evidence="2"/>
<feature type="domain" description="PAC" evidence="10">
    <location>
        <begin position="429"/>
        <end position="481"/>
    </location>
</feature>
<dbReference type="InterPro" id="IPR035965">
    <property type="entry name" value="PAS-like_dom_sf"/>
</dbReference>
<organism evidence="11 12">
    <name type="scientific">Methylomagnum ishizawai</name>
    <dbReference type="NCBI Taxonomy" id="1760988"/>
    <lineage>
        <taxon>Bacteria</taxon>
        <taxon>Pseudomonadati</taxon>
        <taxon>Pseudomonadota</taxon>
        <taxon>Gammaproteobacteria</taxon>
        <taxon>Methylococcales</taxon>
        <taxon>Methylococcaceae</taxon>
        <taxon>Methylomagnum</taxon>
    </lineage>
</organism>
<name>A0A1Y6DAS2_9GAMM</name>
<dbReference type="Gene3D" id="3.30.565.10">
    <property type="entry name" value="Histidine kinase-like ATPase, C-terminal domain"/>
    <property type="match status" value="1"/>
</dbReference>
<evidence type="ECO:0000256" key="5">
    <source>
        <dbReference type="ARBA" id="ARBA00022777"/>
    </source>
</evidence>
<dbReference type="PROSITE" id="PS50112">
    <property type="entry name" value="PAS"/>
    <property type="match status" value="1"/>
</dbReference>
<dbReference type="FunFam" id="3.30.565.10:FF:000006">
    <property type="entry name" value="Sensor histidine kinase WalK"/>
    <property type="match status" value="1"/>
</dbReference>
<dbReference type="SUPFAM" id="SSF55781">
    <property type="entry name" value="GAF domain-like"/>
    <property type="match status" value="1"/>
</dbReference>
<dbReference type="GO" id="GO:0009927">
    <property type="term" value="F:histidine phosphotransfer kinase activity"/>
    <property type="evidence" value="ECO:0007669"/>
    <property type="project" value="TreeGrafter"/>
</dbReference>
<dbReference type="SMART" id="SM00091">
    <property type="entry name" value="PAS"/>
    <property type="match status" value="1"/>
</dbReference>
<feature type="domain" description="Response regulatory" evidence="8">
    <location>
        <begin position="857"/>
        <end position="973"/>
    </location>
</feature>
<dbReference type="PANTHER" id="PTHR43047:SF72">
    <property type="entry name" value="OSMOSENSING HISTIDINE PROTEIN KINASE SLN1"/>
    <property type="match status" value="1"/>
</dbReference>
<dbReference type="SUPFAM" id="SSF47384">
    <property type="entry name" value="Homodimeric domain of signal transducing histidine kinase"/>
    <property type="match status" value="1"/>
</dbReference>
<feature type="domain" description="PAC" evidence="10">
    <location>
        <begin position="556"/>
        <end position="608"/>
    </location>
</feature>
<dbReference type="STRING" id="1760988.SAMN02949497_0439"/>
<keyword evidence="12" id="KW-1185">Reference proteome</keyword>
<dbReference type="SMART" id="SM00086">
    <property type="entry name" value="PAC"/>
    <property type="match status" value="3"/>
</dbReference>
<dbReference type="InterPro" id="IPR036097">
    <property type="entry name" value="HisK_dim/P_sf"/>
</dbReference>
<evidence type="ECO:0000259" key="10">
    <source>
        <dbReference type="PROSITE" id="PS50113"/>
    </source>
</evidence>
<dbReference type="CDD" id="cd17580">
    <property type="entry name" value="REC_2_DhkD-like"/>
    <property type="match status" value="1"/>
</dbReference>
<dbReference type="InterPro" id="IPR000014">
    <property type="entry name" value="PAS"/>
</dbReference>
<evidence type="ECO:0000259" key="9">
    <source>
        <dbReference type="PROSITE" id="PS50112"/>
    </source>
</evidence>
<dbReference type="SMART" id="SM00448">
    <property type="entry name" value="REC"/>
    <property type="match status" value="1"/>
</dbReference>
<evidence type="ECO:0000256" key="6">
    <source>
        <dbReference type="PROSITE-ProRule" id="PRU00169"/>
    </source>
</evidence>
<dbReference type="SMART" id="SM00388">
    <property type="entry name" value="HisKA"/>
    <property type="match status" value="1"/>
</dbReference>
<dbReference type="SMART" id="SM00387">
    <property type="entry name" value="HATPase_c"/>
    <property type="match status" value="1"/>
</dbReference>
<evidence type="ECO:0000256" key="2">
    <source>
        <dbReference type="ARBA" id="ARBA00012438"/>
    </source>
</evidence>
<dbReference type="Gene3D" id="3.40.50.2300">
    <property type="match status" value="1"/>
</dbReference>
<dbReference type="CDD" id="cd00130">
    <property type="entry name" value="PAS"/>
    <property type="match status" value="1"/>
</dbReference>
<feature type="modified residue" description="4-aspartylphosphate" evidence="6">
    <location>
        <position position="906"/>
    </location>
</feature>
<feature type="domain" description="Histidine kinase" evidence="7">
    <location>
        <begin position="619"/>
        <end position="837"/>
    </location>
</feature>
<protein>
    <recommendedName>
        <fullName evidence="2">histidine kinase</fullName>
        <ecNumber evidence="2">2.7.13.3</ecNumber>
    </recommendedName>
</protein>
<dbReference type="PROSITE" id="PS50110">
    <property type="entry name" value="RESPONSE_REGULATORY"/>
    <property type="match status" value="1"/>
</dbReference>
<dbReference type="InterPro" id="IPR000700">
    <property type="entry name" value="PAS-assoc_C"/>
</dbReference>
<proteinExistence type="predicted"/>
<dbReference type="PROSITE" id="PS50109">
    <property type="entry name" value="HIS_KIN"/>
    <property type="match status" value="1"/>
</dbReference>
<evidence type="ECO:0000313" key="12">
    <source>
        <dbReference type="Proteomes" id="UP000192923"/>
    </source>
</evidence>
<dbReference type="Pfam" id="PF00072">
    <property type="entry name" value="Response_reg"/>
    <property type="match status" value="1"/>
</dbReference>
<dbReference type="PROSITE" id="PS50113">
    <property type="entry name" value="PAC"/>
    <property type="match status" value="2"/>
</dbReference>
<dbReference type="InterPro" id="IPR013656">
    <property type="entry name" value="PAS_4"/>
</dbReference>
<dbReference type="SUPFAM" id="SSF55874">
    <property type="entry name" value="ATPase domain of HSP90 chaperone/DNA topoisomerase II/histidine kinase"/>
    <property type="match status" value="1"/>
</dbReference>
<keyword evidence="3 6" id="KW-0597">Phosphoprotein</keyword>
<dbReference type="GO" id="GO:0005886">
    <property type="term" value="C:plasma membrane"/>
    <property type="evidence" value="ECO:0007669"/>
    <property type="project" value="UniProtKB-ARBA"/>
</dbReference>
<accession>A0A1Y6DAS2</accession>
<dbReference type="Gene3D" id="1.10.287.130">
    <property type="match status" value="1"/>
</dbReference>
<dbReference type="Pfam" id="PF02518">
    <property type="entry name" value="HATPase_c"/>
    <property type="match status" value="1"/>
</dbReference>
<dbReference type="Proteomes" id="UP000192923">
    <property type="component" value="Unassembled WGS sequence"/>
</dbReference>
<dbReference type="EMBL" id="FXAM01000002">
    <property type="protein sequence ID" value="SMF97412.1"/>
    <property type="molecule type" value="Genomic_DNA"/>
</dbReference>
<dbReference type="AlphaFoldDB" id="A0A1Y6DAS2"/>
<dbReference type="Pfam" id="PF00512">
    <property type="entry name" value="HisKA"/>
    <property type="match status" value="1"/>
</dbReference>
<reference evidence="11 12" key="1">
    <citation type="submission" date="2016-12" db="EMBL/GenBank/DDBJ databases">
        <authorList>
            <person name="Song W.-J."/>
            <person name="Kurnit D.M."/>
        </authorList>
    </citation>
    <scope>NUCLEOTIDE SEQUENCE [LARGE SCALE GENOMIC DNA]</scope>
    <source>
        <strain evidence="11 12">175</strain>
    </source>
</reference>
<evidence type="ECO:0000313" key="11">
    <source>
        <dbReference type="EMBL" id="SMF97412.1"/>
    </source>
</evidence>
<comment type="catalytic activity">
    <reaction evidence="1">
        <text>ATP + protein L-histidine = ADP + protein N-phospho-L-histidine.</text>
        <dbReference type="EC" id="2.7.13.3"/>
    </reaction>
</comment>
<gene>
    <name evidence="11" type="ORF">SAMN02949497_0439</name>
</gene>
<evidence type="ECO:0000259" key="7">
    <source>
        <dbReference type="PROSITE" id="PS50109"/>
    </source>
</evidence>
<dbReference type="InterPro" id="IPR001789">
    <property type="entry name" value="Sig_transdc_resp-reg_receiver"/>
</dbReference>
<dbReference type="GO" id="GO:0000155">
    <property type="term" value="F:phosphorelay sensor kinase activity"/>
    <property type="evidence" value="ECO:0007669"/>
    <property type="project" value="InterPro"/>
</dbReference>
<evidence type="ECO:0000259" key="8">
    <source>
        <dbReference type="PROSITE" id="PS50110"/>
    </source>
</evidence>
<dbReference type="RefSeq" id="WP_176225386.1">
    <property type="nucleotide sequence ID" value="NZ_FXAM01000002.1"/>
</dbReference>
<evidence type="ECO:0000256" key="3">
    <source>
        <dbReference type="ARBA" id="ARBA00022553"/>
    </source>
</evidence>